<evidence type="ECO:0000256" key="1">
    <source>
        <dbReference type="SAM" id="SignalP"/>
    </source>
</evidence>
<keyword evidence="1" id="KW-0732">Signal</keyword>
<proteinExistence type="predicted"/>
<comment type="caution">
    <text evidence="2">The sequence shown here is derived from an EMBL/GenBank/DDBJ whole genome shotgun (WGS) entry which is preliminary data.</text>
</comment>
<gene>
    <name evidence="2" type="ORF">JCM17844_22370</name>
</gene>
<sequence>MTRYHRPSPFLAIRLMRFSALLWATFLMGLSVPAFAGCSDAPRPGVEWTRCFMNGRQFQDIDIQNGIVRDSSFSRATLDRANLSGLDGRRAKFMSASLKNVNLSGANLIDADFTKTDLSGADLSHADLRGARLFQTNLGGANLTRARLEDADLYRTDFTGATWIDGTTICAEGSIGTCK</sequence>
<evidence type="ECO:0000313" key="2">
    <source>
        <dbReference type="EMBL" id="GEQ98600.1"/>
    </source>
</evidence>
<dbReference type="Gene3D" id="2.160.20.80">
    <property type="entry name" value="E3 ubiquitin-protein ligase SopA"/>
    <property type="match status" value="1"/>
</dbReference>
<dbReference type="InterPro" id="IPR051082">
    <property type="entry name" value="Pentapeptide-BTB/POZ_domain"/>
</dbReference>
<reference evidence="2 3" key="1">
    <citation type="submission" date="2019-09" db="EMBL/GenBank/DDBJ databases">
        <title>NBRP : Genome information of microbial organism related human and environment.</title>
        <authorList>
            <person name="Hattori M."/>
            <person name="Oshima K."/>
            <person name="Inaba H."/>
            <person name="Suda W."/>
            <person name="Sakamoto M."/>
            <person name="Iino T."/>
            <person name="Kitahara M."/>
            <person name="Oshida Y."/>
            <person name="Iida T."/>
            <person name="Kudo T."/>
            <person name="Itoh T."/>
            <person name="Ohkuma M."/>
        </authorList>
    </citation>
    <scope>NUCLEOTIDE SEQUENCE [LARGE SCALE GENOMIC DNA]</scope>
    <source>
        <strain evidence="2 3">Hi-2</strain>
    </source>
</reference>
<dbReference type="Pfam" id="PF00805">
    <property type="entry name" value="Pentapeptide"/>
    <property type="match status" value="2"/>
</dbReference>
<organism evidence="2 3">
    <name type="scientific">Iodidimonas gelatinilytica</name>
    <dbReference type="NCBI Taxonomy" id="1236966"/>
    <lineage>
        <taxon>Bacteria</taxon>
        <taxon>Pseudomonadati</taxon>
        <taxon>Pseudomonadota</taxon>
        <taxon>Alphaproteobacteria</taxon>
        <taxon>Iodidimonadales</taxon>
        <taxon>Iodidimonadaceae</taxon>
        <taxon>Iodidimonas</taxon>
    </lineage>
</organism>
<evidence type="ECO:0000313" key="3">
    <source>
        <dbReference type="Proteomes" id="UP000322084"/>
    </source>
</evidence>
<dbReference type="SUPFAM" id="SSF141571">
    <property type="entry name" value="Pentapeptide repeat-like"/>
    <property type="match status" value="1"/>
</dbReference>
<feature type="signal peptide" evidence="1">
    <location>
        <begin position="1"/>
        <end position="36"/>
    </location>
</feature>
<dbReference type="InterPro" id="IPR001646">
    <property type="entry name" value="5peptide_repeat"/>
</dbReference>
<dbReference type="RefSeq" id="WP_150000862.1">
    <property type="nucleotide sequence ID" value="NZ_BKCL01000007.1"/>
</dbReference>
<dbReference type="AlphaFoldDB" id="A0A5A7MRE9"/>
<dbReference type="Proteomes" id="UP000322084">
    <property type="component" value="Unassembled WGS sequence"/>
</dbReference>
<feature type="chain" id="PRO_5022919416" description="Pentapeptide repeat-containing protein" evidence="1">
    <location>
        <begin position="37"/>
        <end position="179"/>
    </location>
</feature>
<dbReference type="PANTHER" id="PTHR14136:SF17">
    <property type="entry name" value="BTB_POZ DOMAIN-CONTAINING PROTEIN KCTD9"/>
    <property type="match status" value="1"/>
</dbReference>
<name>A0A5A7MRE9_9PROT</name>
<accession>A0A5A7MRE9</accession>
<dbReference type="EMBL" id="BKCL01000007">
    <property type="protein sequence ID" value="GEQ98600.1"/>
    <property type="molecule type" value="Genomic_DNA"/>
</dbReference>
<protein>
    <recommendedName>
        <fullName evidence="4">Pentapeptide repeat-containing protein</fullName>
    </recommendedName>
</protein>
<dbReference type="PANTHER" id="PTHR14136">
    <property type="entry name" value="BTB_POZ DOMAIN-CONTAINING PROTEIN KCTD9"/>
    <property type="match status" value="1"/>
</dbReference>
<evidence type="ECO:0008006" key="4">
    <source>
        <dbReference type="Google" id="ProtNLM"/>
    </source>
</evidence>